<proteinExistence type="predicted"/>
<comment type="caution">
    <text evidence="2">The sequence shown here is derived from an EMBL/GenBank/DDBJ whole genome shotgun (WGS) entry which is preliminary data.</text>
</comment>
<protein>
    <submittedName>
        <fullName evidence="2">Uncharacterized protein</fullName>
    </submittedName>
</protein>
<keyword evidence="1" id="KW-0472">Membrane</keyword>
<dbReference type="AlphaFoldDB" id="A0A3E5DT74"/>
<dbReference type="EMBL" id="QRVA01000046">
    <property type="protein sequence ID" value="RGS11902.1"/>
    <property type="molecule type" value="Genomic_DNA"/>
</dbReference>
<keyword evidence="1" id="KW-1133">Transmembrane helix</keyword>
<keyword evidence="1" id="KW-0812">Transmembrane</keyword>
<evidence type="ECO:0000313" key="2">
    <source>
        <dbReference type="EMBL" id="RGS11902.1"/>
    </source>
</evidence>
<evidence type="ECO:0000256" key="1">
    <source>
        <dbReference type="SAM" id="Phobius"/>
    </source>
</evidence>
<organism evidence="2 3">
    <name type="scientific">Segatella copri</name>
    <dbReference type="NCBI Taxonomy" id="165179"/>
    <lineage>
        <taxon>Bacteria</taxon>
        <taxon>Pseudomonadati</taxon>
        <taxon>Bacteroidota</taxon>
        <taxon>Bacteroidia</taxon>
        <taxon>Bacteroidales</taxon>
        <taxon>Prevotellaceae</taxon>
        <taxon>Segatella</taxon>
    </lineage>
</organism>
<sequence>MYFEELSVKFLTKSWYSIIFLNLLYLCIKVLKLIIMNRYIFNEWLNRQNVLVIPLLWVGAALTSAQVELNCLYSFLLMVLAVYVASKDGIWLKSDNSEVRNVFQVAMYSTFDKKD</sequence>
<feature type="transmembrane region" description="Helical" evidence="1">
    <location>
        <begin position="48"/>
        <end position="67"/>
    </location>
</feature>
<gene>
    <name evidence="2" type="ORF">DWY11_13535</name>
</gene>
<dbReference type="Proteomes" id="UP000283872">
    <property type="component" value="Unassembled WGS sequence"/>
</dbReference>
<name>A0A3E5DT74_9BACT</name>
<feature type="transmembrane region" description="Helical" evidence="1">
    <location>
        <begin position="15"/>
        <end position="36"/>
    </location>
</feature>
<accession>A0A3E5DT74</accession>
<evidence type="ECO:0000313" key="3">
    <source>
        <dbReference type="Proteomes" id="UP000283872"/>
    </source>
</evidence>
<reference evidence="2 3" key="1">
    <citation type="submission" date="2018-08" db="EMBL/GenBank/DDBJ databases">
        <title>A genome reference for cultivated species of the human gut microbiota.</title>
        <authorList>
            <person name="Zou Y."/>
            <person name="Xue W."/>
            <person name="Luo G."/>
        </authorList>
    </citation>
    <scope>NUCLEOTIDE SEQUENCE [LARGE SCALE GENOMIC DNA]</scope>
    <source>
        <strain evidence="2 3">AF24-12</strain>
    </source>
</reference>